<dbReference type="SUPFAM" id="SSF48264">
    <property type="entry name" value="Cytochrome P450"/>
    <property type="match status" value="1"/>
</dbReference>
<dbReference type="GO" id="GO:0020037">
    <property type="term" value="F:heme binding"/>
    <property type="evidence" value="ECO:0007669"/>
    <property type="project" value="InterPro"/>
</dbReference>
<dbReference type="EMBL" id="BMJQ01000001">
    <property type="protein sequence ID" value="GGF02369.1"/>
    <property type="molecule type" value="Genomic_DNA"/>
</dbReference>
<dbReference type="Proteomes" id="UP000646365">
    <property type="component" value="Unassembled WGS sequence"/>
</dbReference>
<dbReference type="CDD" id="cd11033">
    <property type="entry name" value="CYP142-like"/>
    <property type="match status" value="1"/>
</dbReference>
<dbReference type="GO" id="GO:0004497">
    <property type="term" value="F:monooxygenase activity"/>
    <property type="evidence" value="ECO:0007669"/>
    <property type="project" value="UniProtKB-KW"/>
</dbReference>
<comment type="similarity">
    <text evidence="1 2">Belongs to the cytochrome P450 family.</text>
</comment>
<keyword evidence="4" id="KW-1185">Reference proteome</keyword>
<comment type="caution">
    <text evidence="3">The sequence shown here is derived from an EMBL/GenBank/DDBJ whole genome shotgun (WGS) entry which is preliminary data.</text>
</comment>
<keyword evidence="2" id="KW-0560">Oxidoreductase</keyword>
<reference evidence="3" key="2">
    <citation type="submission" date="2020-09" db="EMBL/GenBank/DDBJ databases">
        <authorList>
            <person name="Sun Q."/>
            <person name="Zhou Y."/>
        </authorList>
    </citation>
    <scope>NUCLEOTIDE SEQUENCE</scope>
    <source>
        <strain evidence="3">CGMCC 1.15725</strain>
    </source>
</reference>
<accession>A0A8J3E0J0</accession>
<evidence type="ECO:0000313" key="3">
    <source>
        <dbReference type="EMBL" id="GGF02369.1"/>
    </source>
</evidence>
<keyword evidence="2" id="KW-0479">Metal-binding</keyword>
<sequence length="426" mass="48872">MMNMPDHPSREALLAAADTVPVDEINVGQPILFQEDAIWPYFARLRREAPVHYCGASEFGPFWSITKYRHIMQIEANTEVFSSDVKYGGITMRDQLVDFVLPMFIAMDPPRHDEQRAAVQPIVGAPSLAHLERLVRERAQAVLDGLPIGETFNWVERVSIELTTQLLATLFDFPWEDRRKLTRWSDVATALPGHGIVDSDEQRKAEMLECLHYFTQLWNERVNAPPRNDLVSMMAHAEATRHQSPMDFLGNLLLLIVGGNDTTRNSITGGLYALNKFPDEYTKLIANPGLVPNMVPEIIRWQTPLAHMRRTATRDHAFEGHAIKAGDKVVMWYVSGNYDEDVIADAERLIVDRERPRRHLSFGFGLHRCLGERLADLQLRILWEEILERFGRIEVMDEPQRIFSTFVKGYSTLNVRIPPDQVRTRH</sequence>
<dbReference type="Gene3D" id="1.10.630.10">
    <property type="entry name" value="Cytochrome P450"/>
    <property type="match status" value="1"/>
</dbReference>
<name>A0A8J3E0J0_9PROT</name>
<organism evidence="3 4">
    <name type="scientific">Aliidongia dinghuensis</name>
    <dbReference type="NCBI Taxonomy" id="1867774"/>
    <lineage>
        <taxon>Bacteria</taxon>
        <taxon>Pseudomonadati</taxon>
        <taxon>Pseudomonadota</taxon>
        <taxon>Alphaproteobacteria</taxon>
        <taxon>Rhodospirillales</taxon>
        <taxon>Dongiaceae</taxon>
        <taxon>Aliidongia</taxon>
    </lineage>
</organism>
<keyword evidence="2" id="KW-0408">Iron</keyword>
<dbReference type="GO" id="GO:0016705">
    <property type="term" value="F:oxidoreductase activity, acting on paired donors, with incorporation or reduction of molecular oxygen"/>
    <property type="evidence" value="ECO:0007669"/>
    <property type="project" value="InterPro"/>
</dbReference>
<dbReference type="RefSeq" id="WP_229743434.1">
    <property type="nucleotide sequence ID" value="NZ_BMJQ01000001.1"/>
</dbReference>
<evidence type="ECO:0000313" key="4">
    <source>
        <dbReference type="Proteomes" id="UP000646365"/>
    </source>
</evidence>
<evidence type="ECO:0000256" key="2">
    <source>
        <dbReference type="RuleBase" id="RU000461"/>
    </source>
</evidence>
<keyword evidence="2" id="KW-0349">Heme</keyword>
<dbReference type="PANTHER" id="PTHR46696:SF1">
    <property type="entry name" value="CYTOCHROME P450 YJIB-RELATED"/>
    <property type="match status" value="1"/>
</dbReference>
<dbReference type="PRINTS" id="PR00359">
    <property type="entry name" value="BP450"/>
</dbReference>
<proteinExistence type="inferred from homology"/>
<dbReference type="InterPro" id="IPR002397">
    <property type="entry name" value="Cyt_P450_B"/>
</dbReference>
<protein>
    <submittedName>
        <fullName evidence="3">Cytochrome P450</fullName>
    </submittedName>
</protein>
<dbReference type="GO" id="GO:0005506">
    <property type="term" value="F:iron ion binding"/>
    <property type="evidence" value="ECO:0007669"/>
    <property type="project" value="InterPro"/>
</dbReference>
<dbReference type="AlphaFoldDB" id="A0A8J3E0J0"/>
<dbReference type="InterPro" id="IPR036396">
    <property type="entry name" value="Cyt_P450_sf"/>
</dbReference>
<dbReference type="PROSITE" id="PS00086">
    <property type="entry name" value="CYTOCHROME_P450"/>
    <property type="match status" value="1"/>
</dbReference>
<gene>
    <name evidence="3" type="ORF">GCM10011611_04800</name>
</gene>
<dbReference type="Pfam" id="PF00067">
    <property type="entry name" value="p450"/>
    <property type="match status" value="1"/>
</dbReference>
<keyword evidence="2" id="KW-0503">Monooxygenase</keyword>
<evidence type="ECO:0000256" key="1">
    <source>
        <dbReference type="ARBA" id="ARBA00010617"/>
    </source>
</evidence>
<reference evidence="3" key="1">
    <citation type="journal article" date="2014" name="Int. J. Syst. Evol. Microbiol.">
        <title>Complete genome sequence of Corynebacterium casei LMG S-19264T (=DSM 44701T), isolated from a smear-ripened cheese.</title>
        <authorList>
            <consortium name="US DOE Joint Genome Institute (JGI-PGF)"/>
            <person name="Walter F."/>
            <person name="Albersmeier A."/>
            <person name="Kalinowski J."/>
            <person name="Ruckert C."/>
        </authorList>
    </citation>
    <scope>NUCLEOTIDE SEQUENCE</scope>
    <source>
        <strain evidence="3">CGMCC 1.15725</strain>
    </source>
</reference>
<dbReference type="InterPro" id="IPR017972">
    <property type="entry name" value="Cyt_P450_CS"/>
</dbReference>
<dbReference type="InterPro" id="IPR001128">
    <property type="entry name" value="Cyt_P450"/>
</dbReference>
<dbReference type="PANTHER" id="PTHR46696">
    <property type="entry name" value="P450, PUTATIVE (EUROFUNG)-RELATED"/>
    <property type="match status" value="1"/>
</dbReference>